<organism evidence="5 6">
    <name type="scientific">Lepraria neglecta</name>
    <dbReference type="NCBI Taxonomy" id="209136"/>
    <lineage>
        <taxon>Eukaryota</taxon>
        <taxon>Fungi</taxon>
        <taxon>Dikarya</taxon>
        <taxon>Ascomycota</taxon>
        <taxon>Pezizomycotina</taxon>
        <taxon>Lecanoromycetes</taxon>
        <taxon>OSLEUM clade</taxon>
        <taxon>Lecanoromycetidae</taxon>
        <taxon>Lecanorales</taxon>
        <taxon>Lecanorineae</taxon>
        <taxon>Stereocaulaceae</taxon>
        <taxon>Lepraria</taxon>
    </lineage>
</organism>
<dbReference type="GO" id="GO:0016491">
    <property type="term" value="F:oxidoreductase activity"/>
    <property type="evidence" value="ECO:0007669"/>
    <property type="project" value="UniProtKB-KW"/>
</dbReference>
<evidence type="ECO:0000313" key="5">
    <source>
        <dbReference type="EMBL" id="KAK3179107.1"/>
    </source>
</evidence>
<reference evidence="5" key="1">
    <citation type="submission" date="2022-11" db="EMBL/GenBank/DDBJ databases">
        <title>Chromosomal genome sequence assembly and mating type (MAT) locus characterization of the leprose asexual lichenized fungus Lepraria neglecta (Nyl.) Erichsen.</title>
        <authorList>
            <person name="Allen J.L."/>
            <person name="Pfeffer B."/>
        </authorList>
    </citation>
    <scope>NUCLEOTIDE SEQUENCE</scope>
    <source>
        <strain evidence="5">Allen 5258</strain>
    </source>
</reference>
<proteinExistence type="inferred from homology"/>
<dbReference type="Proteomes" id="UP001276659">
    <property type="component" value="Unassembled WGS sequence"/>
</dbReference>
<gene>
    <name evidence="5" type="ORF">OEA41_001246</name>
</gene>
<name>A0AAD9ZJS3_9LECA</name>
<sequence length="153" mass="16853">MSLKHTSLIQYQIVLANGSLVNANAQSNPDLWWALKGGSNNFGKQDIVQKPQNTQKIRLGIVTAFTLSTYPIHEVWGGIKSYTLDQLPALFHAAIEYQSKPNKDPYANFMMQAFTTNASVGAVLNMVYLKPEASPPAFSPFYSIPTTGDTTKI</sequence>
<evidence type="ECO:0000256" key="2">
    <source>
        <dbReference type="ARBA" id="ARBA00022630"/>
    </source>
</evidence>
<dbReference type="InterPro" id="IPR016169">
    <property type="entry name" value="FAD-bd_PCMH_sub2"/>
</dbReference>
<dbReference type="SUPFAM" id="SSF56176">
    <property type="entry name" value="FAD-binding/transporter-associated domain-like"/>
    <property type="match status" value="1"/>
</dbReference>
<keyword evidence="4" id="KW-0560">Oxidoreductase</keyword>
<dbReference type="Gene3D" id="3.30.465.10">
    <property type="match status" value="2"/>
</dbReference>
<keyword evidence="3" id="KW-0274">FAD</keyword>
<dbReference type="Gene3D" id="3.40.462.20">
    <property type="match status" value="1"/>
</dbReference>
<accession>A0AAD9ZJS3</accession>
<evidence type="ECO:0000313" key="6">
    <source>
        <dbReference type="Proteomes" id="UP001276659"/>
    </source>
</evidence>
<protein>
    <submittedName>
        <fullName evidence="5">Uncharacterized protein</fullName>
    </submittedName>
</protein>
<keyword evidence="2" id="KW-0285">Flavoprotein</keyword>
<evidence type="ECO:0000256" key="4">
    <source>
        <dbReference type="ARBA" id="ARBA00023002"/>
    </source>
</evidence>
<dbReference type="AlphaFoldDB" id="A0AAD9ZJS3"/>
<comment type="similarity">
    <text evidence="1">Belongs to the oxygen-dependent FAD-linked oxidoreductase family.</text>
</comment>
<dbReference type="GO" id="GO:0050660">
    <property type="term" value="F:flavin adenine dinucleotide binding"/>
    <property type="evidence" value="ECO:0007669"/>
    <property type="project" value="InterPro"/>
</dbReference>
<dbReference type="EMBL" id="JASNWA010000003">
    <property type="protein sequence ID" value="KAK3179107.1"/>
    <property type="molecule type" value="Genomic_DNA"/>
</dbReference>
<evidence type="ECO:0000256" key="1">
    <source>
        <dbReference type="ARBA" id="ARBA00005466"/>
    </source>
</evidence>
<dbReference type="InterPro" id="IPR050416">
    <property type="entry name" value="FAD-linked_Oxidoreductase"/>
</dbReference>
<dbReference type="PANTHER" id="PTHR42973">
    <property type="entry name" value="BINDING OXIDOREDUCTASE, PUTATIVE (AFU_ORTHOLOGUE AFUA_1G17690)-RELATED"/>
    <property type="match status" value="1"/>
</dbReference>
<evidence type="ECO:0000256" key="3">
    <source>
        <dbReference type="ARBA" id="ARBA00022827"/>
    </source>
</evidence>
<dbReference type="PANTHER" id="PTHR42973:SF13">
    <property type="entry name" value="FAD-BINDING PCMH-TYPE DOMAIN-CONTAINING PROTEIN"/>
    <property type="match status" value="1"/>
</dbReference>
<keyword evidence="6" id="KW-1185">Reference proteome</keyword>
<comment type="caution">
    <text evidence="5">The sequence shown here is derived from an EMBL/GenBank/DDBJ whole genome shotgun (WGS) entry which is preliminary data.</text>
</comment>
<dbReference type="InterPro" id="IPR036318">
    <property type="entry name" value="FAD-bd_PCMH-like_sf"/>
</dbReference>